<dbReference type="GeneID" id="30032980"/>
<feature type="compositionally biased region" description="Basic and acidic residues" evidence="5">
    <location>
        <begin position="409"/>
        <end position="418"/>
    </location>
</feature>
<feature type="compositionally biased region" description="Low complexity" evidence="5">
    <location>
        <begin position="205"/>
        <end position="269"/>
    </location>
</feature>
<evidence type="ECO:0000256" key="4">
    <source>
        <dbReference type="ARBA" id="ARBA00023242"/>
    </source>
</evidence>
<reference evidence="8 9" key="1">
    <citation type="submission" date="2016-02" db="EMBL/GenBank/DDBJ databases">
        <title>Complete genome sequence and transcriptome regulation of the pentose utilising yeast Sugiyamaella lignohabitans.</title>
        <authorList>
            <person name="Bellasio M."/>
            <person name="Peymann A."/>
            <person name="Valli M."/>
            <person name="Sipitzky M."/>
            <person name="Graf A."/>
            <person name="Sauer M."/>
            <person name="Marx H."/>
            <person name="Mattanovich D."/>
        </authorList>
    </citation>
    <scope>NUCLEOTIDE SEQUENCE [LARGE SCALE GENOMIC DNA]</scope>
    <source>
        <strain evidence="8 9">CBS 10342</strain>
    </source>
</reference>
<dbReference type="SUPFAM" id="SSF46689">
    <property type="entry name" value="Homeodomain-like"/>
    <property type="match status" value="2"/>
</dbReference>
<feature type="compositionally biased region" description="Polar residues" evidence="5">
    <location>
        <begin position="144"/>
        <end position="153"/>
    </location>
</feature>
<dbReference type="CDD" id="cd00167">
    <property type="entry name" value="SANT"/>
    <property type="match status" value="2"/>
</dbReference>
<feature type="compositionally biased region" description="Basic and acidic residues" evidence="5">
    <location>
        <begin position="61"/>
        <end position="70"/>
    </location>
</feature>
<feature type="compositionally biased region" description="Basic residues" evidence="5">
    <location>
        <begin position="71"/>
        <end position="82"/>
    </location>
</feature>
<keyword evidence="9" id="KW-1185">Reference proteome</keyword>
<proteinExistence type="predicted"/>
<dbReference type="InterPro" id="IPR001005">
    <property type="entry name" value="SANT/Myb"/>
</dbReference>
<dbReference type="PANTHER" id="PTHR46380">
    <property type="entry name" value="CYCLIN-D-BINDING MYB-LIKE TRANSCRIPTION FACTOR 1"/>
    <property type="match status" value="1"/>
</dbReference>
<evidence type="ECO:0000313" key="9">
    <source>
        <dbReference type="Proteomes" id="UP000189580"/>
    </source>
</evidence>
<keyword evidence="2" id="KW-0677">Repeat</keyword>
<evidence type="ECO:0000256" key="1">
    <source>
        <dbReference type="ARBA" id="ARBA00004123"/>
    </source>
</evidence>
<evidence type="ECO:0000259" key="6">
    <source>
        <dbReference type="PROSITE" id="PS50090"/>
    </source>
</evidence>
<dbReference type="GO" id="GO:0000976">
    <property type="term" value="F:transcription cis-regulatory region binding"/>
    <property type="evidence" value="ECO:0007669"/>
    <property type="project" value="TreeGrafter"/>
</dbReference>
<feature type="compositionally biased region" description="Basic residues" evidence="5">
    <location>
        <begin position="277"/>
        <end position="286"/>
    </location>
</feature>
<feature type="region of interest" description="Disordered" evidence="5">
    <location>
        <begin position="389"/>
        <end position="418"/>
    </location>
</feature>
<dbReference type="EMBL" id="CP014501">
    <property type="protein sequence ID" value="ANB12925.1"/>
    <property type="molecule type" value="Genomic_DNA"/>
</dbReference>
<dbReference type="InterPro" id="IPR051651">
    <property type="entry name" value="DMTF1_DNA-bind_reg"/>
</dbReference>
<keyword evidence="4" id="KW-0539">Nucleus</keyword>
<sequence length="743" mass="83042">MNAIRKASRWAFSEKNGEDGDPGSPGGNGNGSEKQLGVEGSGPAESGVDEPAAKALLALGDAKDEEEKKNNKSKKTRSRKRASKQDSEKSPVENENILNAGHEAIAVAAATSATSGSAANAENSVDNHREPDFGSVGDVIQFVGSLSPNANSGNKKRKLNNNASTAFDNGDISGFESNWGTYLNDDMADGSSQAHNEDYMFIQPQQIQQQQHQHQQQQQQHQHQQHQQQNSQQQLQQNHHAQNHQQQQQQQQQRQQQQQQQQQQSQQQQEEPSQDQKKKRKGKKRALNVDPALAHLDDTGPGQNEHFKEQQLVEQAMLEAHAIATELESSETTSGAAASSIVNGAGAGSDASAVATAAALAAAAATAQQLQLDHQRHLHHKYLHSPGGVVASQQQQHQTTQQPRRKRPHDSQQHRHEDLVDQELQDSIKNNWALLADGQDVKERGGSFTKEEAAQLDRFMEHYMAAKGLTRDEVCSRVWSSQRKKDNFWGLVSSVLPYRTRSSVYKHVRRAYHVFNARGKWDKETDAQLAALVNERGAQWKAIGLSLGRMPEDCRDRWRNYLKCGDQRNQNKWTITEENKLKEIVMTILSDNPAADINWTVVSDRMGGSRSRIQCRYKWTKIHKNMNATLVDSMPNADKKVFLELLKHYANEQQINWETVAVIEGKGIFSAKDFATIYTRLKLKYFGTETPNKDYIDAITELIDFLDKEDVPNKPLSLPPTTDEPQNAPKPVLHATTTPVPAR</sequence>
<dbReference type="RefSeq" id="XP_018735402.1">
    <property type="nucleotide sequence ID" value="XM_018878061.1"/>
</dbReference>
<organism evidence="8 9">
    <name type="scientific">Sugiyamaella lignohabitans</name>
    <dbReference type="NCBI Taxonomy" id="796027"/>
    <lineage>
        <taxon>Eukaryota</taxon>
        <taxon>Fungi</taxon>
        <taxon>Dikarya</taxon>
        <taxon>Ascomycota</taxon>
        <taxon>Saccharomycotina</taxon>
        <taxon>Dipodascomycetes</taxon>
        <taxon>Dipodascales</taxon>
        <taxon>Trichomonascaceae</taxon>
        <taxon>Sugiyamaella</taxon>
    </lineage>
</organism>
<feature type="region of interest" description="Disordered" evidence="5">
    <location>
        <begin position="1"/>
        <end position="172"/>
    </location>
</feature>
<dbReference type="InterPro" id="IPR009057">
    <property type="entry name" value="Homeodomain-like_sf"/>
</dbReference>
<dbReference type="AlphaFoldDB" id="A0A167DHG0"/>
<feature type="compositionally biased region" description="Low complexity" evidence="5">
    <location>
        <begin position="103"/>
        <end position="124"/>
    </location>
</feature>
<dbReference type="InterPro" id="IPR017930">
    <property type="entry name" value="Myb_dom"/>
</dbReference>
<keyword evidence="3" id="KW-0238">DNA-binding</keyword>
<dbReference type="Pfam" id="PF21559">
    <property type="entry name" value="Reb1_MybAD"/>
    <property type="match status" value="1"/>
</dbReference>
<gene>
    <name evidence="8" type="primary">NSI1</name>
    <name evidence="8" type="ORF">AWJ20_1203</name>
</gene>
<evidence type="ECO:0000256" key="2">
    <source>
        <dbReference type="ARBA" id="ARBA00022737"/>
    </source>
</evidence>
<evidence type="ECO:0000256" key="3">
    <source>
        <dbReference type="ARBA" id="ARBA00023125"/>
    </source>
</evidence>
<evidence type="ECO:0000313" key="8">
    <source>
        <dbReference type="EMBL" id="ANB12925.1"/>
    </source>
</evidence>
<name>A0A167DHG0_9ASCO</name>
<feature type="domain" description="HTH myb-type" evidence="7">
    <location>
        <begin position="518"/>
        <end position="566"/>
    </location>
</feature>
<feature type="domain" description="Myb-like" evidence="6">
    <location>
        <begin position="565"/>
        <end position="623"/>
    </location>
</feature>
<dbReference type="GO" id="GO:0005634">
    <property type="term" value="C:nucleus"/>
    <property type="evidence" value="ECO:0007669"/>
    <property type="project" value="UniProtKB-SubCell"/>
</dbReference>
<protein>
    <submittedName>
        <fullName evidence="8">Nsi1p</fullName>
    </submittedName>
</protein>
<feature type="compositionally biased region" description="Low complexity" evidence="5">
    <location>
        <begin position="393"/>
        <end position="402"/>
    </location>
</feature>
<dbReference type="GO" id="GO:0003700">
    <property type="term" value="F:DNA-binding transcription factor activity"/>
    <property type="evidence" value="ECO:0007669"/>
    <property type="project" value="TreeGrafter"/>
</dbReference>
<comment type="subcellular location">
    <subcellularLocation>
        <location evidence="1">Nucleus</location>
    </subcellularLocation>
</comment>
<dbReference type="PROSITE" id="PS50090">
    <property type="entry name" value="MYB_LIKE"/>
    <property type="match status" value="2"/>
</dbReference>
<dbReference type="Proteomes" id="UP000189580">
    <property type="component" value="Chromosome a"/>
</dbReference>
<dbReference type="Gene3D" id="1.10.10.60">
    <property type="entry name" value="Homeodomain-like"/>
    <property type="match status" value="2"/>
</dbReference>
<feature type="compositionally biased region" description="Basic and acidic residues" evidence="5">
    <location>
        <begin position="83"/>
        <end position="92"/>
    </location>
</feature>
<dbReference type="PANTHER" id="PTHR46380:SF2">
    <property type="entry name" value="CYCLIN-D-BINDING MYB-LIKE TRANSCRIPTION FACTOR 1"/>
    <property type="match status" value="1"/>
</dbReference>
<dbReference type="PROSITE" id="PS51294">
    <property type="entry name" value="HTH_MYB"/>
    <property type="match status" value="1"/>
</dbReference>
<evidence type="ECO:0000256" key="5">
    <source>
        <dbReference type="SAM" id="MobiDB-lite"/>
    </source>
</evidence>
<feature type="domain" description="Myb-like" evidence="6">
    <location>
        <begin position="518"/>
        <end position="562"/>
    </location>
</feature>
<dbReference type="InterPro" id="IPR049260">
    <property type="entry name" value="REB1_MybAD"/>
</dbReference>
<feature type="region of interest" description="Disordered" evidence="5">
    <location>
        <begin position="710"/>
        <end position="743"/>
    </location>
</feature>
<dbReference type="Pfam" id="PF00249">
    <property type="entry name" value="Myb_DNA-binding"/>
    <property type="match status" value="1"/>
</dbReference>
<accession>A0A167DHG0</accession>
<dbReference type="SMART" id="SM00717">
    <property type="entry name" value="SANT"/>
    <property type="match status" value="3"/>
</dbReference>
<dbReference type="KEGG" id="slb:AWJ20_1203"/>
<feature type="region of interest" description="Disordered" evidence="5">
    <location>
        <begin position="205"/>
        <end position="304"/>
    </location>
</feature>
<evidence type="ECO:0000259" key="7">
    <source>
        <dbReference type="PROSITE" id="PS51294"/>
    </source>
</evidence>
<dbReference type="OrthoDB" id="39591at2759"/>